<name>A0A9P6B2U6_9AGAM</name>
<sequence length="643" mass="71817">MSLGIQPNAVTYTTLIHVYGGRRDPVNAERVFKHAMDNGVLPNQEMALALMQAHANSSSWRGVIRIFDHLRLTRPRSLWLNIEVYNILLRAYVLIGAPFSTVLSLLRNLESSGVVPNEGTYLLVIQSACDARKMDIGQGLLAEMGTIKERRAALRSAESFALTMLMGAYLRVGDKESAQYMYEQMEERNILPNSVTFGIIVRAYGNEGTDEGIRLAEDFLASLVGPEAKEKGWMVDPRGTTRALEDVFTPIMVAHGHRLNYAQVEHHFNTLTQMASSPLNIASLNPLLHAYSRVGDIQGVQEVWDQIFEGALSITRARPIPDPKTQASDQSNEVQEIDDSAARNPSGAPSEEKPSDESETMLDTLSEQSRRSNILCIPLSTYINALSAAGRHTEIAQVWSKVRSHGFGFDAHNWNHLAVALVRAGEPERAFEVLEKVILPYKEYTANAMTARAPVPSNLFSFINMGDERMPLDPVHPESDTDPSERITQHAEDIGVGRANPVLRRGDAMIATERFASGRFSLERRDESGRVIVGEDDDLAAPLHLFHQQSPAWNMWRPHRLTLHILDTTLRRLSAGRMIRPATNADDAQIPPEADGVGVDQALEMFERINDNYPRAVDAVRQIRKKLRRDEERGVEYKGYRSG</sequence>
<feature type="region of interest" description="Disordered" evidence="3">
    <location>
        <begin position="318"/>
        <end position="365"/>
    </location>
</feature>
<gene>
    <name evidence="4" type="ORF">BS47DRAFT_1342190</name>
</gene>
<dbReference type="Proteomes" id="UP000886523">
    <property type="component" value="Unassembled WGS sequence"/>
</dbReference>
<evidence type="ECO:0008006" key="6">
    <source>
        <dbReference type="Google" id="ProtNLM"/>
    </source>
</evidence>
<dbReference type="PANTHER" id="PTHR47933">
    <property type="entry name" value="PENTATRICOPEPTIDE REPEAT-CONTAINING PROTEIN 1, MITOCHONDRIAL"/>
    <property type="match status" value="1"/>
</dbReference>
<keyword evidence="5" id="KW-1185">Reference proteome</keyword>
<protein>
    <recommendedName>
        <fullName evidence="6">Pentatricopeptide repeat protein</fullName>
    </recommendedName>
</protein>
<dbReference type="InterPro" id="IPR002885">
    <property type="entry name" value="PPR_rpt"/>
</dbReference>
<dbReference type="InterPro" id="IPR011990">
    <property type="entry name" value="TPR-like_helical_dom_sf"/>
</dbReference>
<dbReference type="OrthoDB" id="185373at2759"/>
<evidence type="ECO:0000256" key="1">
    <source>
        <dbReference type="ARBA" id="ARBA00022737"/>
    </source>
</evidence>
<accession>A0A9P6B2U6</accession>
<dbReference type="Gene3D" id="1.25.40.10">
    <property type="entry name" value="Tetratricopeptide repeat domain"/>
    <property type="match status" value="3"/>
</dbReference>
<evidence type="ECO:0000313" key="4">
    <source>
        <dbReference type="EMBL" id="KAF9515266.1"/>
    </source>
</evidence>
<evidence type="ECO:0000256" key="2">
    <source>
        <dbReference type="PROSITE-ProRule" id="PRU00708"/>
    </source>
</evidence>
<feature type="repeat" description="PPR" evidence="2">
    <location>
        <begin position="158"/>
        <end position="192"/>
    </location>
</feature>
<dbReference type="Pfam" id="PF13812">
    <property type="entry name" value="PPR_3"/>
    <property type="match status" value="1"/>
</dbReference>
<dbReference type="PANTHER" id="PTHR47933:SF11">
    <property type="entry name" value="PENTATRICOPEPTIDE REPEAT-CONTAINING PROTEIN 2"/>
    <property type="match status" value="1"/>
</dbReference>
<feature type="repeat" description="PPR" evidence="2">
    <location>
        <begin position="81"/>
        <end position="116"/>
    </location>
</feature>
<dbReference type="AlphaFoldDB" id="A0A9P6B2U6"/>
<dbReference type="Pfam" id="PF01535">
    <property type="entry name" value="PPR"/>
    <property type="match status" value="1"/>
</dbReference>
<feature type="repeat" description="PPR" evidence="2">
    <location>
        <begin position="8"/>
        <end position="42"/>
    </location>
</feature>
<dbReference type="GO" id="GO:0003729">
    <property type="term" value="F:mRNA binding"/>
    <property type="evidence" value="ECO:0007669"/>
    <property type="project" value="TreeGrafter"/>
</dbReference>
<keyword evidence="1" id="KW-0677">Repeat</keyword>
<dbReference type="Pfam" id="PF13041">
    <property type="entry name" value="PPR_2"/>
    <property type="match status" value="1"/>
</dbReference>
<feature type="compositionally biased region" description="Polar residues" evidence="3">
    <location>
        <begin position="325"/>
        <end position="334"/>
    </location>
</feature>
<dbReference type="EMBL" id="MU128952">
    <property type="protein sequence ID" value="KAF9515266.1"/>
    <property type="molecule type" value="Genomic_DNA"/>
</dbReference>
<reference evidence="4" key="1">
    <citation type="journal article" date="2020" name="Nat. Commun.">
        <title>Large-scale genome sequencing of mycorrhizal fungi provides insights into the early evolution of symbiotic traits.</title>
        <authorList>
            <person name="Miyauchi S."/>
            <person name="Kiss E."/>
            <person name="Kuo A."/>
            <person name="Drula E."/>
            <person name="Kohler A."/>
            <person name="Sanchez-Garcia M."/>
            <person name="Morin E."/>
            <person name="Andreopoulos B."/>
            <person name="Barry K.W."/>
            <person name="Bonito G."/>
            <person name="Buee M."/>
            <person name="Carver A."/>
            <person name="Chen C."/>
            <person name="Cichocki N."/>
            <person name="Clum A."/>
            <person name="Culley D."/>
            <person name="Crous P.W."/>
            <person name="Fauchery L."/>
            <person name="Girlanda M."/>
            <person name="Hayes R.D."/>
            <person name="Keri Z."/>
            <person name="LaButti K."/>
            <person name="Lipzen A."/>
            <person name="Lombard V."/>
            <person name="Magnuson J."/>
            <person name="Maillard F."/>
            <person name="Murat C."/>
            <person name="Nolan M."/>
            <person name="Ohm R.A."/>
            <person name="Pangilinan J."/>
            <person name="Pereira M.F."/>
            <person name="Perotto S."/>
            <person name="Peter M."/>
            <person name="Pfister S."/>
            <person name="Riley R."/>
            <person name="Sitrit Y."/>
            <person name="Stielow J.B."/>
            <person name="Szollosi G."/>
            <person name="Zifcakova L."/>
            <person name="Stursova M."/>
            <person name="Spatafora J.W."/>
            <person name="Tedersoo L."/>
            <person name="Vaario L.M."/>
            <person name="Yamada A."/>
            <person name="Yan M."/>
            <person name="Wang P."/>
            <person name="Xu J."/>
            <person name="Bruns T."/>
            <person name="Baldrian P."/>
            <person name="Vilgalys R."/>
            <person name="Dunand C."/>
            <person name="Henrissat B."/>
            <person name="Grigoriev I.V."/>
            <person name="Hibbett D."/>
            <person name="Nagy L.G."/>
            <person name="Martin F.M."/>
        </authorList>
    </citation>
    <scope>NUCLEOTIDE SEQUENCE</scope>
    <source>
        <strain evidence="4">UP504</strain>
    </source>
</reference>
<dbReference type="NCBIfam" id="TIGR00756">
    <property type="entry name" value="PPR"/>
    <property type="match status" value="2"/>
</dbReference>
<proteinExistence type="predicted"/>
<evidence type="ECO:0000256" key="3">
    <source>
        <dbReference type="SAM" id="MobiDB-lite"/>
    </source>
</evidence>
<dbReference type="PROSITE" id="PS51375">
    <property type="entry name" value="PPR"/>
    <property type="match status" value="3"/>
</dbReference>
<comment type="caution">
    <text evidence="4">The sequence shown here is derived from an EMBL/GenBank/DDBJ whole genome shotgun (WGS) entry which is preliminary data.</text>
</comment>
<evidence type="ECO:0000313" key="5">
    <source>
        <dbReference type="Proteomes" id="UP000886523"/>
    </source>
</evidence>
<dbReference type="InterPro" id="IPR051240">
    <property type="entry name" value="Mito_RNA-Proc/Resp"/>
</dbReference>
<organism evidence="4 5">
    <name type="scientific">Hydnum rufescens UP504</name>
    <dbReference type="NCBI Taxonomy" id="1448309"/>
    <lineage>
        <taxon>Eukaryota</taxon>
        <taxon>Fungi</taxon>
        <taxon>Dikarya</taxon>
        <taxon>Basidiomycota</taxon>
        <taxon>Agaricomycotina</taxon>
        <taxon>Agaricomycetes</taxon>
        <taxon>Cantharellales</taxon>
        <taxon>Hydnaceae</taxon>
        <taxon>Hydnum</taxon>
    </lineage>
</organism>